<dbReference type="InterPro" id="IPR012340">
    <property type="entry name" value="NA-bd_OB-fold"/>
</dbReference>
<dbReference type="GO" id="GO:0000724">
    <property type="term" value="P:double-strand break repair via homologous recombination"/>
    <property type="evidence" value="ECO:0007669"/>
    <property type="project" value="TreeGrafter"/>
</dbReference>
<dbReference type="SUPFAM" id="SSF46785">
    <property type="entry name" value="Winged helix' DNA-binding domain"/>
    <property type="match status" value="1"/>
</dbReference>
<dbReference type="PANTHER" id="PTHR13989">
    <property type="entry name" value="REPLICATION PROTEIN A-RELATED"/>
    <property type="match status" value="1"/>
</dbReference>
<gene>
    <name evidence="8" type="ORF">Amon01_000467900</name>
</gene>
<reference evidence="8" key="1">
    <citation type="submission" date="2023-04" db="EMBL/GenBank/DDBJ databases">
        <title>Ambrosiozyma monospora NBRC 1965.</title>
        <authorList>
            <person name="Ichikawa N."/>
            <person name="Sato H."/>
            <person name="Tonouchi N."/>
        </authorList>
    </citation>
    <scope>NUCLEOTIDE SEQUENCE</scope>
    <source>
        <strain evidence="8">NBRC 1965</strain>
    </source>
</reference>
<dbReference type="InterPro" id="IPR036390">
    <property type="entry name" value="WH_DNA-bd_sf"/>
</dbReference>
<evidence type="ECO:0000256" key="6">
    <source>
        <dbReference type="SAM" id="MobiDB-lite"/>
    </source>
</evidence>
<sequence>MSTYNNYGGFTDQTGYGNYNNSSAGGFTDGPTSSQQQRHTQTQTVTPMTIKSLNAATQPAQDSAFEFEGIELFYVSFIGVIRDIDTSNASSTSYKVEDGTDAISFRQWNDSNDDFESDNQDEPLKMGEYVRVVATLREFNNKKQLQTQSVHRIKDFNEVPYHFLSAIKVYSDHTTGGGAKKQLDSQSLFVGDDSGPAASSGAKSGSMVDRLFDFINENSRSLPEGVPIQLIAQDLNISLDDVQKYINILSDDGRIYASNDDDMYLTV</sequence>
<evidence type="ECO:0000256" key="2">
    <source>
        <dbReference type="ARBA" id="ARBA00007815"/>
    </source>
</evidence>
<comment type="caution">
    <text evidence="8">The sequence shown here is derived from an EMBL/GenBank/DDBJ whole genome shotgun (WGS) entry which is preliminary data.</text>
</comment>
<proteinExistence type="inferred from homology"/>
<evidence type="ECO:0000256" key="1">
    <source>
        <dbReference type="ARBA" id="ARBA00004123"/>
    </source>
</evidence>
<dbReference type="PANTHER" id="PTHR13989:SF16">
    <property type="entry name" value="REPLICATION PROTEIN A2"/>
    <property type="match status" value="1"/>
</dbReference>
<dbReference type="EMBL" id="BSXU01002321">
    <property type="protein sequence ID" value="GMG36463.1"/>
    <property type="molecule type" value="Genomic_DNA"/>
</dbReference>
<evidence type="ECO:0000259" key="7">
    <source>
        <dbReference type="Pfam" id="PF08784"/>
    </source>
</evidence>
<dbReference type="Gene3D" id="1.10.10.10">
    <property type="entry name" value="Winged helix-like DNA-binding domain superfamily/Winged helix DNA-binding domain"/>
    <property type="match status" value="1"/>
</dbReference>
<dbReference type="Proteomes" id="UP001165063">
    <property type="component" value="Unassembled WGS sequence"/>
</dbReference>
<dbReference type="InterPro" id="IPR040260">
    <property type="entry name" value="RFA2-like"/>
</dbReference>
<organism evidence="8 9">
    <name type="scientific">Ambrosiozyma monospora</name>
    <name type="common">Yeast</name>
    <name type="synonym">Endomycopsis monosporus</name>
    <dbReference type="NCBI Taxonomy" id="43982"/>
    <lineage>
        <taxon>Eukaryota</taxon>
        <taxon>Fungi</taxon>
        <taxon>Dikarya</taxon>
        <taxon>Ascomycota</taxon>
        <taxon>Saccharomycotina</taxon>
        <taxon>Pichiomycetes</taxon>
        <taxon>Pichiales</taxon>
        <taxon>Pichiaceae</taxon>
        <taxon>Ambrosiozyma</taxon>
    </lineage>
</organism>
<accession>A0A9W6Z1G1</accession>
<dbReference type="InterPro" id="IPR036388">
    <property type="entry name" value="WH-like_DNA-bd_sf"/>
</dbReference>
<dbReference type="OrthoDB" id="25571at2759"/>
<keyword evidence="3" id="KW-0235">DNA replication</keyword>
<evidence type="ECO:0000256" key="3">
    <source>
        <dbReference type="ARBA" id="ARBA00022705"/>
    </source>
</evidence>
<comment type="similarity">
    <text evidence="2">Belongs to the replication factor A protein 2 family.</text>
</comment>
<evidence type="ECO:0000313" key="8">
    <source>
        <dbReference type="EMBL" id="GMG36463.1"/>
    </source>
</evidence>
<dbReference type="GO" id="GO:0005662">
    <property type="term" value="C:DNA replication factor A complex"/>
    <property type="evidence" value="ECO:0007669"/>
    <property type="project" value="TreeGrafter"/>
</dbReference>
<keyword evidence="9" id="KW-1185">Reference proteome</keyword>
<feature type="region of interest" description="Disordered" evidence="6">
    <location>
        <begin position="20"/>
        <end position="42"/>
    </location>
</feature>
<dbReference type="InterPro" id="IPR014892">
    <property type="entry name" value="RPA_C"/>
</dbReference>
<dbReference type="Gene3D" id="2.40.50.140">
    <property type="entry name" value="Nucleic acid-binding proteins"/>
    <property type="match status" value="1"/>
</dbReference>
<dbReference type="GO" id="GO:0000781">
    <property type="term" value="C:chromosome, telomeric region"/>
    <property type="evidence" value="ECO:0007669"/>
    <property type="project" value="TreeGrafter"/>
</dbReference>
<dbReference type="InterPro" id="IPR014646">
    <property type="entry name" value="Rfa2/RPA32"/>
</dbReference>
<dbReference type="CDD" id="cd04478">
    <property type="entry name" value="RPA2_DBD_D"/>
    <property type="match status" value="1"/>
</dbReference>
<dbReference type="GO" id="GO:0006289">
    <property type="term" value="P:nucleotide-excision repair"/>
    <property type="evidence" value="ECO:0007669"/>
    <property type="project" value="TreeGrafter"/>
</dbReference>
<comment type="subcellular location">
    <subcellularLocation>
        <location evidence="1">Nucleus</location>
    </subcellularLocation>
</comment>
<dbReference type="PIRSF" id="PIRSF036949">
    <property type="entry name" value="RPA32"/>
    <property type="match status" value="1"/>
</dbReference>
<feature type="domain" description="Replication protein A C-terminal" evidence="7">
    <location>
        <begin position="198"/>
        <end position="262"/>
    </location>
</feature>
<dbReference type="GO" id="GO:0003697">
    <property type="term" value="F:single-stranded DNA binding"/>
    <property type="evidence" value="ECO:0007669"/>
    <property type="project" value="TreeGrafter"/>
</dbReference>
<evidence type="ECO:0000256" key="5">
    <source>
        <dbReference type="ARBA" id="ARBA00023242"/>
    </source>
</evidence>
<dbReference type="AlphaFoldDB" id="A0A9W6Z1G1"/>
<dbReference type="GO" id="GO:0035861">
    <property type="term" value="C:site of double-strand break"/>
    <property type="evidence" value="ECO:0007669"/>
    <property type="project" value="TreeGrafter"/>
</dbReference>
<protein>
    <submittedName>
        <fullName evidence="8">Unnamed protein product</fullName>
    </submittedName>
</protein>
<keyword evidence="5" id="KW-0539">Nucleus</keyword>
<dbReference type="SUPFAM" id="SSF50249">
    <property type="entry name" value="Nucleic acid-binding proteins"/>
    <property type="match status" value="1"/>
</dbReference>
<keyword evidence="4" id="KW-0238">DNA-binding</keyword>
<dbReference type="Pfam" id="PF08784">
    <property type="entry name" value="RPA_C"/>
    <property type="match status" value="1"/>
</dbReference>
<name>A0A9W6Z1G1_AMBMO</name>
<evidence type="ECO:0000313" key="9">
    <source>
        <dbReference type="Proteomes" id="UP001165063"/>
    </source>
</evidence>
<dbReference type="GO" id="GO:0006260">
    <property type="term" value="P:DNA replication"/>
    <property type="evidence" value="ECO:0007669"/>
    <property type="project" value="UniProtKB-KW"/>
</dbReference>
<evidence type="ECO:0000256" key="4">
    <source>
        <dbReference type="ARBA" id="ARBA00023125"/>
    </source>
</evidence>